<evidence type="ECO:0000256" key="3">
    <source>
        <dbReference type="ARBA" id="ARBA00012584"/>
    </source>
</evidence>
<evidence type="ECO:0000256" key="6">
    <source>
        <dbReference type="ARBA" id="ARBA00022694"/>
    </source>
</evidence>
<dbReference type="InterPro" id="IPR017945">
    <property type="entry name" value="DHBP_synth_RibB-like_a/b_dom"/>
</dbReference>
<proteinExistence type="inferred from homology"/>
<dbReference type="GO" id="GO:0005737">
    <property type="term" value="C:cytoplasm"/>
    <property type="evidence" value="ECO:0007669"/>
    <property type="project" value="UniProtKB-SubCell"/>
</dbReference>
<evidence type="ECO:0000256" key="1">
    <source>
        <dbReference type="ARBA" id="ARBA00004496"/>
    </source>
</evidence>
<dbReference type="GO" id="GO:0005524">
    <property type="term" value="F:ATP binding"/>
    <property type="evidence" value="ECO:0007669"/>
    <property type="project" value="UniProtKB-KW"/>
</dbReference>
<evidence type="ECO:0000256" key="5">
    <source>
        <dbReference type="ARBA" id="ARBA00022679"/>
    </source>
</evidence>
<feature type="domain" description="YrdC-like" evidence="11">
    <location>
        <begin position="1"/>
        <end position="160"/>
    </location>
</feature>
<evidence type="ECO:0000256" key="7">
    <source>
        <dbReference type="ARBA" id="ARBA00022695"/>
    </source>
</evidence>
<dbReference type="InterPro" id="IPR050156">
    <property type="entry name" value="TC-AMP_synthase_SUA5"/>
</dbReference>
<keyword evidence="4" id="KW-0963">Cytoplasm</keyword>
<dbReference type="EMBL" id="UOFR01000037">
    <property type="protein sequence ID" value="VAW96173.1"/>
    <property type="molecule type" value="Genomic_DNA"/>
</dbReference>
<sequence length="160" mass="17560">MFGLGCDPDNDQAIKDLLDLKQRPIDKGLIIIAAEVKQLEPYVDMLSDQLWQKAILSWPGAVSWLMPACSSVSKLLTGTHDTIAVRVTAHPVARALCEKFGKPIVSTSANKTDQPPARYAQDVYDQFADQVSCVVDGEVDILSTPSEIRDLISDKIIRGH</sequence>
<accession>A0A3B1A7W4</accession>
<dbReference type="AlphaFoldDB" id="A0A3B1A7W4"/>
<dbReference type="GO" id="GO:0003725">
    <property type="term" value="F:double-stranded RNA binding"/>
    <property type="evidence" value="ECO:0007669"/>
    <property type="project" value="InterPro"/>
</dbReference>
<organism evidence="12">
    <name type="scientific">hydrothermal vent metagenome</name>
    <dbReference type="NCBI Taxonomy" id="652676"/>
    <lineage>
        <taxon>unclassified sequences</taxon>
        <taxon>metagenomes</taxon>
        <taxon>ecological metagenomes</taxon>
    </lineage>
</organism>
<dbReference type="Pfam" id="PF01300">
    <property type="entry name" value="Sua5_yciO_yrdC"/>
    <property type="match status" value="1"/>
</dbReference>
<evidence type="ECO:0000313" key="12">
    <source>
        <dbReference type="EMBL" id="VAW96173.1"/>
    </source>
</evidence>
<dbReference type="InterPro" id="IPR023535">
    <property type="entry name" value="TC-AMP_synthase"/>
</dbReference>
<dbReference type="GO" id="GO:0006450">
    <property type="term" value="P:regulation of translational fidelity"/>
    <property type="evidence" value="ECO:0007669"/>
    <property type="project" value="TreeGrafter"/>
</dbReference>
<comment type="similarity">
    <text evidence="2">Belongs to the SUA5 family.</text>
</comment>
<dbReference type="Gene3D" id="3.90.870.10">
    <property type="entry name" value="DHBP synthase"/>
    <property type="match status" value="1"/>
</dbReference>
<keyword evidence="6" id="KW-0819">tRNA processing</keyword>
<keyword evidence="7 12" id="KW-0548">Nucleotidyltransferase</keyword>
<dbReference type="GO" id="GO:0002949">
    <property type="term" value="P:tRNA threonylcarbamoyladenosine modification"/>
    <property type="evidence" value="ECO:0007669"/>
    <property type="project" value="InterPro"/>
</dbReference>
<evidence type="ECO:0000259" key="11">
    <source>
        <dbReference type="PROSITE" id="PS51163"/>
    </source>
</evidence>
<protein>
    <recommendedName>
        <fullName evidence="3">L-threonylcarbamoyladenylate synthase</fullName>
        <ecNumber evidence="3">2.7.7.87</ecNumber>
    </recommendedName>
</protein>
<evidence type="ECO:0000256" key="8">
    <source>
        <dbReference type="ARBA" id="ARBA00022741"/>
    </source>
</evidence>
<keyword evidence="8" id="KW-0547">Nucleotide-binding</keyword>
<comment type="subcellular location">
    <subcellularLocation>
        <location evidence="1">Cytoplasm</location>
    </subcellularLocation>
</comment>
<keyword evidence="5 12" id="KW-0808">Transferase</keyword>
<dbReference type="EC" id="2.7.7.87" evidence="3"/>
<evidence type="ECO:0000256" key="10">
    <source>
        <dbReference type="ARBA" id="ARBA00048366"/>
    </source>
</evidence>
<dbReference type="InterPro" id="IPR006070">
    <property type="entry name" value="Sua5-like_dom"/>
</dbReference>
<dbReference type="HAMAP" id="MF_01852">
    <property type="entry name" value="TsaC"/>
    <property type="match status" value="1"/>
</dbReference>
<comment type="catalytic activity">
    <reaction evidence="10">
        <text>L-threonine + hydrogencarbonate + ATP = L-threonylcarbamoyladenylate + diphosphate + H2O</text>
        <dbReference type="Rhea" id="RHEA:36407"/>
        <dbReference type="ChEBI" id="CHEBI:15377"/>
        <dbReference type="ChEBI" id="CHEBI:17544"/>
        <dbReference type="ChEBI" id="CHEBI:30616"/>
        <dbReference type="ChEBI" id="CHEBI:33019"/>
        <dbReference type="ChEBI" id="CHEBI:57926"/>
        <dbReference type="ChEBI" id="CHEBI:73682"/>
        <dbReference type="EC" id="2.7.7.87"/>
    </reaction>
</comment>
<reference evidence="12" key="1">
    <citation type="submission" date="2018-06" db="EMBL/GenBank/DDBJ databases">
        <authorList>
            <person name="Zhirakovskaya E."/>
        </authorList>
    </citation>
    <scope>NUCLEOTIDE SEQUENCE</scope>
</reference>
<evidence type="ECO:0000256" key="9">
    <source>
        <dbReference type="ARBA" id="ARBA00022840"/>
    </source>
</evidence>
<dbReference type="PANTHER" id="PTHR17490">
    <property type="entry name" value="SUA5"/>
    <property type="match status" value="1"/>
</dbReference>
<dbReference type="PANTHER" id="PTHR17490:SF18">
    <property type="entry name" value="THREONYLCARBAMOYL-AMP SYNTHASE"/>
    <property type="match status" value="1"/>
</dbReference>
<keyword evidence="9" id="KW-0067">ATP-binding</keyword>
<name>A0A3B1A7W4_9ZZZZ</name>
<dbReference type="PROSITE" id="PS51163">
    <property type="entry name" value="YRDC"/>
    <property type="match status" value="1"/>
</dbReference>
<dbReference type="SUPFAM" id="SSF55821">
    <property type="entry name" value="YrdC/RibB"/>
    <property type="match status" value="1"/>
</dbReference>
<evidence type="ECO:0000256" key="2">
    <source>
        <dbReference type="ARBA" id="ARBA00007663"/>
    </source>
</evidence>
<gene>
    <name evidence="12" type="ORF">MNBD_GAMMA21-1328</name>
</gene>
<evidence type="ECO:0000256" key="4">
    <source>
        <dbReference type="ARBA" id="ARBA00022490"/>
    </source>
</evidence>
<dbReference type="GO" id="GO:0061710">
    <property type="term" value="F:L-threonylcarbamoyladenylate synthase"/>
    <property type="evidence" value="ECO:0007669"/>
    <property type="project" value="UniProtKB-EC"/>
</dbReference>
<dbReference type="GO" id="GO:0000049">
    <property type="term" value="F:tRNA binding"/>
    <property type="evidence" value="ECO:0007669"/>
    <property type="project" value="TreeGrafter"/>
</dbReference>